<reference evidence="2 3" key="1">
    <citation type="journal article" date="2014" name="Agronomy (Basel)">
        <title>A Draft Genome Sequence for Ensete ventricosum, the Drought-Tolerant Tree Against Hunger.</title>
        <authorList>
            <person name="Harrison J."/>
            <person name="Moore K.A."/>
            <person name="Paszkiewicz K."/>
            <person name="Jones T."/>
            <person name="Grant M."/>
            <person name="Ambacheew D."/>
            <person name="Muzemil S."/>
            <person name="Studholme D.J."/>
        </authorList>
    </citation>
    <scope>NUCLEOTIDE SEQUENCE [LARGE SCALE GENOMIC DNA]</scope>
</reference>
<organism evidence="2 3">
    <name type="scientific">Ensete ventricosum</name>
    <name type="common">Abyssinian banana</name>
    <name type="synonym">Musa ensete</name>
    <dbReference type="NCBI Taxonomy" id="4639"/>
    <lineage>
        <taxon>Eukaryota</taxon>
        <taxon>Viridiplantae</taxon>
        <taxon>Streptophyta</taxon>
        <taxon>Embryophyta</taxon>
        <taxon>Tracheophyta</taxon>
        <taxon>Spermatophyta</taxon>
        <taxon>Magnoliopsida</taxon>
        <taxon>Liliopsida</taxon>
        <taxon>Zingiberales</taxon>
        <taxon>Musaceae</taxon>
        <taxon>Ensete</taxon>
    </lineage>
</organism>
<protein>
    <submittedName>
        <fullName evidence="2">Uncharacterized protein</fullName>
    </submittedName>
</protein>
<evidence type="ECO:0000256" key="1">
    <source>
        <dbReference type="SAM" id="MobiDB-lite"/>
    </source>
</evidence>
<dbReference type="Proteomes" id="UP000287651">
    <property type="component" value="Unassembled WGS sequence"/>
</dbReference>
<gene>
    <name evidence="2" type="ORF">B296_00004354</name>
</gene>
<name>A0A426YM86_ENSVE</name>
<accession>A0A426YM86</accession>
<evidence type="ECO:0000313" key="3">
    <source>
        <dbReference type="Proteomes" id="UP000287651"/>
    </source>
</evidence>
<feature type="compositionally biased region" description="Acidic residues" evidence="1">
    <location>
        <begin position="56"/>
        <end position="69"/>
    </location>
</feature>
<proteinExistence type="predicted"/>
<sequence>MDEVESRFDELYDSKLWQEVILLLEKQHQSQLQIGFERTYQPREQTQRIVCVDGNDHEEENIGSEEEGYEDKNDEQQETAGDDGAMEKGQEEKLQVRRHWPRRRTVDVPARRGCEAKVLGGGFSQCAVLLDGVAAAKFAVLISTILWWFVIWGHGRGEAAGKMAGTASMQQRVDPFPSYAKDPAAPARLITHPPSLPRLPASPFRRSRYQRSCPVGFQCRSQVGGKFPVI</sequence>
<dbReference type="AlphaFoldDB" id="A0A426YM86"/>
<feature type="region of interest" description="Disordered" evidence="1">
    <location>
        <begin position="47"/>
        <end position="95"/>
    </location>
</feature>
<comment type="caution">
    <text evidence="2">The sequence shown here is derived from an EMBL/GenBank/DDBJ whole genome shotgun (WGS) entry which is preliminary data.</text>
</comment>
<dbReference type="EMBL" id="AMZH03011466">
    <property type="protein sequence ID" value="RRT52837.1"/>
    <property type="molecule type" value="Genomic_DNA"/>
</dbReference>
<feature type="compositionally biased region" description="Basic and acidic residues" evidence="1">
    <location>
        <begin position="85"/>
        <end position="95"/>
    </location>
</feature>
<evidence type="ECO:0000313" key="2">
    <source>
        <dbReference type="EMBL" id="RRT52837.1"/>
    </source>
</evidence>